<evidence type="ECO:0000259" key="1">
    <source>
        <dbReference type="Pfam" id="PF16413"/>
    </source>
</evidence>
<reference evidence="3" key="1">
    <citation type="submission" date="2017-02" db="UniProtKB">
        <authorList>
            <consortium name="WormBaseParasite"/>
        </authorList>
    </citation>
    <scope>IDENTIFICATION</scope>
</reference>
<keyword evidence="2" id="KW-1185">Reference proteome</keyword>
<sequence length="276" mass="32401">MESSGAMSTEQKQINQLPPQKMYDHYKDRTNTVAVDGKILLRFHNANKDDFQCLSFSQDELKDKFDLLGAPLVKHFNLIPLKKLKDKVLQDTDEELKKIFYGFTFVGFSKDLNYLLIRHDASLFRLKFVDIFAEGIYQLFLFSFGNFNIHRLETENDNDIPSLECLLECYFSLIDTNVENESTPSEIKQRIEILMTQKDMLSNYFGILLETKNSKHYITAIPLLLENYVPHYGALARLVYNLVRNVDYNDKLHYIHQICRILSDFYVPKAKFFFKS</sequence>
<organism evidence="2 3">
    <name type="scientific">Strongyloides papillosus</name>
    <name type="common">Intestinal threadworm</name>
    <dbReference type="NCBI Taxonomy" id="174720"/>
    <lineage>
        <taxon>Eukaryota</taxon>
        <taxon>Metazoa</taxon>
        <taxon>Ecdysozoa</taxon>
        <taxon>Nematoda</taxon>
        <taxon>Chromadorea</taxon>
        <taxon>Rhabditida</taxon>
        <taxon>Tylenchina</taxon>
        <taxon>Panagrolaimomorpha</taxon>
        <taxon>Strongyloidoidea</taxon>
        <taxon>Strongyloididae</taxon>
        <taxon>Strongyloides</taxon>
    </lineage>
</organism>
<dbReference type="WBParaSite" id="SPAL_0000512800.1">
    <property type="protein sequence ID" value="SPAL_0000512800.1"/>
    <property type="gene ID" value="SPAL_0000512800"/>
</dbReference>
<feature type="domain" description="DNA mismatch repair protein Mlh1 C-terminal" evidence="1">
    <location>
        <begin position="80"/>
        <end position="269"/>
    </location>
</feature>
<evidence type="ECO:0000313" key="2">
    <source>
        <dbReference type="Proteomes" id="UP000046392"/>
    </source>
</evidence>
<evidence type="ECO:0000313" key="3">
    <source>
        <dbReference type="WBParaSite" id="SPAL_0000512800.1"/>
    </source>
</evidence>
<proteinExistence type="predicted"/>
<dbReference type="InterPro" id="IPR032189">
    <property type="entry name" value="Mlh1_C"/>
</dbReference>
<dbReference type="Proteomes" id="UP000046392">
    <property type="component" value="Unplaced"/>
</dbReference>
<dbReference type="Pfam" id="PF16413">
    <property type="entry name" value="Mlh1_C"/>
    <property type="match status" value="1"/>
</dbReference>
<dbReference type="STRING" id="174720.A0A0N5BGM8"/>
<dbReference type="AlphaFoldDB" id="A0A0N5BGM8"/>
<name>A0A0N5BGM8_STREA</name>
<protein>
    <submittedName>
        <fullName evidence="3">Mlh1_C domain-containing protein</fullName>
    </submittedName>
</protein>
<accession>A0A0N5BGM8</accession>